<dbReference type="PANTHER" id="PTHR43854">
    <property type="entry name" value="INDOLEPYRUVATE OXIDOREDUCTASE SUBUNIT IORB"/>
    <property type="match status" value="1"/>
</dbReference>
<keyword evidence="4" id="KW-1185">Reference proteome</keyword>
<evidence type="ECO:0000259" key="2">
    <source>
        <dbReference type="Pfam" id="PF01558"/>
    </source>
</evidence>
<name>A0AAX4L1Z6_9CREN</name>
<evidence type="ECO:0000313" key="4">
    <source>
        <dbReference type="Proteomes" id="UP001432202"/>
    </source>
</evidence>
<dbReference type="Pfam" id="PF01558">
    <property type="entry name" value="POR"/>
    <property type="match status" value="1"/>
</dbReference>
<organism evidence="3 4">
    <name type="scientific">Sulfolobus tengchongensis</name>
    <dbReference type="NCBI Taxonomy" id="207809"/>
    <lineage>
        <taxon>Archaea</taxon>
        <taxon>Thermoproteota</taxon>
        <taxon>Thermoprotei</taxon>
        <taxon>Sulfolobales</taxon>
        <taxon>Sulfolobaceae</taxon>
        <taxon>Sulfolobus</taxon>
    </lineage>
</organism>
<dbReference type="NCBIfam" id="NF005327">
    <property type="entry name" value="PRK06853.2-1"/>
    <property type="match status" value="1"/>
</dbReference>
<reference evidence="3 4" key="1">
    <citation type="submission" date="2024-02" db="EMBL/GenBank/DDBJ databases">
        <title>STSV induces naive adaptation in Sulfolobus.</title>
        <authorList>
            <person name="Xiang X."/>
            <person name="Song M."/>
        </authorList>
    </citation>
    <scope>NUCLEOTIDE SEQUENCE [LARGE SCALE GENOMIC DNA]</scope>
    <source>
        <strain evidence="3 4">RT2</strain>
    </source>
</reference>
<proteinExistence type="predicted"/>
<dbReference type="Proteomes" id="UP001432202">
    <property type="component" value="Chromosome"/>
</dbReference>
<dbReference type="AlphaFoldDB" id="A0AAX4L1Z6"/>
<dbReference type="GO" id="GO:0016903">
    <property type="term" value="F:oxidoreductase activity, acting on the aldehyde or oxo group of donors"/>
    <property type="evidence" value="ECO:0007669"/>
    <property type="project" value="InterPro"/>
</dbReference>
<dbReference type="RefSeq" id="WP_338602223.1">
    <property type="nucleotide sequence ID" value="NZ_CP146016.1"/>
</dbReference>
<dbReference type="InterPro" id="IPR002869">
    <property type="entry name" value="Pyrv_flavodox_OxRed_cen"/>
</dbReference>
<dbReference type="SUPFAM" id="SSF53323">
    <property type="entry name" value="Pyruvate-ferredoxin oxidoreductase, PFOR, domain III"/>
    <property type="match status" value="1"/>
</dbReference>
<gene>
    <name evidence="3" type="ORF">V6M85_01775</name>
</gene>
<accession>A0AAX4L1Z6</accession>
<dbReference type="InterPro" id="IPR019752">
    <property type="entry name" value="Pyrv/ketoisovalerate_OxRed_cat"/>
</dbReference>
<evidence type="ECO:0000256" key="1">
    <source>
        <dbReference type="ARBA" id="ARBA00023002"/>
    </source>
</evidence>
<keyword evidence="1" id="KW-0560">Oxidoreductase</keyword>
<dbReference type="GeneID" id="89335458"/>
<feature type="domain" description="Pyruvate/ketoisovalerate oxidoreductase catalytic" evidence="2">
    <location>
        <begin position="12"/>
        <end position="179"/>
    </location>
</feature>
<protein>
    <submittedName>
        <fullName evidence="3">Indolepyruvate oxidoreductase subunit beta</fullName>
    </submittedName>
</protein>
<dbReference type="EMBL" id="CP146016">
    <property type="protein sequence ID" value="WWQ60832.1"/>
    <property type="molecule type" value="Genomic_DNA"/>
</dbReference>
<evidence type="ECO:0000313" key="3">
    <source>
        <dbReference type="EMBL" id="WWQ60832.1"/>
    </source>
</evidence>
<dbReference type="InterPro" id="IPR052198">
    <property type="entry name" value="IorB_Oxidoreductase"/>
</dbReference>
<dbReference type="PANTHER" id="PTHR43854:SF1">
    <property type="entry name" value="INDOLEPYRUVATE OXIDOREDUCTASE SUBUNIT IORB"/>
    <property type="match status" value="1"/>
</dbReference>
<sequence>MATVNILIAGIGGQGIITAGKIIAEAGNYSNTKVLVAETHGLAQRGGGVNIHVRIGDVNSSLIPLGRADYLVGLEATEVLRNLSYASRKHTTIVINKYVARPVLPKVKILSLNEILDKLKGNRVFLIDANEIAIRAGNPKAANVAILGYLYSLGAFNGLISEESFIKALKYESNVKAFKMAQTIKLREE</sequence>
<dbReference type="Gene3D" id="3.40.920.10">
    <property type="entry name" value="Pyruvate-ferredoxin oxidoreductase, PFOR, domain III"/>
    <property type="match status" value="1"/>
</dbReference>